<comment type="caution">
    <text evidence="1">The sequence shown here is derived from an EMBL/GenBank/DDBJ whole genome shotgun (WGS) entry which is preliminary data.</text>
</comment>
<accession>A0A926VES2</accession>
<dbReference type="RefSeq" id="WP_190465184.1">
    <property type="nucleotide sequence ID" value="NZ_JACJPW010000035.1"/>
</dbReference>
<keyword evidence="2" id="KW-1185">Reference proteome</keyword>
<dbReference type="AlphaFoldDB" id="A0A926VES2"/>
<proteinExistence type="predicted"/>
<protein>
    <submittedName>
        <fullName evidence="1">Uncharacterized protein</fullName>
    </submittedName>
</protein>
<reference evidence="1" key="2">
    <citation type="submission" date="2020-08" db="EMBL/GenBank/DDBJ databases">
        <authorList>
            <person name="Chen M."/>
            <person name="Teng W."/>
            <person name="Zhao L."/>
            <person name="Hu C."/>
            <person name="Zhou Y."/>
            <person name="Han B."/>
            <person name="Song L."/>
            <person name="Shu W."/>
        </authorList>
    </citation>
    <scope>NUCLEOTIDE SEQUENCE</scope>
    <source>
        <strain evidence="1">FACHB-1375</strain>
    </source>
</reference>
<sequence>MDRKALRERARGELKVRKKLISPYQAAKSAVLALKQLENEYIYFGDRFVELAQDFRDRIIFDLVN</sequence>
<dbReference type="Proteomes" id="UP000641646">
    <property type="component" value="Unassembled WGS sequence"/>
</dbReference>
<reference evidence="1" key="1">
    <citation type="journal article" date="2015" name="ISME J.">
        <title>Draft Genome Sequence of Streptomyces incarnatus NRRL8089, which Produces the Nucleoside Antibiotic Sinefungin.</title>
        <authorList>
            <person name="Oshima K."/>
            <person name="Hattori M."/>
            <person name="Shimizu H."/>
            <person name="Fukuda K."/>
            <person name="Nemoto M."/>
            <person name="Inagaki K."/>
            <person name="Tamura T."/>
        </authorList>
    </citation>
    <scope>NUCLEOTIDE SEQUENCE</scope>
    <source>
        <strain evidence="1">FACHB-1375</strain>
    </source>
</reference>
<dbReference type="EMBL" id="JACJPW010000035">
    <property type="protein sequence ID" value="MBD2182372.1"/>
    <property type="molecule type" value="Genomic_DNA"/>
</dbReference>
<gene>
    <name evidence="1" type="ORF">H6G03_14925</name>
</gene>
<name>A0A926VES2_9CYAN</name>
<evidence type="ECO:0000313" key="1">
    <source>
        <dbReference type="EMBL" id="MBD2182372.1"/>
    </source>
</evidence>
<evidence type="ECO:0000313" key="2">
    <source>
        <dbReference type="Proteomes" id="UP000641646"/>
    </source>
</evidence>
<organism evidence="1 2">
    <name type="scientific">Aerosakkonema funiforme FACHB-1375</name>
    <dbReference type="NCBI Taxonomy" id="2949571"/>
    <lineage>
        <taxon>Bacteria</taxon>
        <taxon>Bacillati</taxon>
        <taxon>Cyanobacteriota</taxon>
        <taxon>Cyanophyceae</taxon>
        <taxon>Oscillatoriophycideae</taxon>
        <taxon>Aerosakkonematales</taxon>
        <taxon>Aerosakkonemataceae</taxon>
        <taxon>Aerosakkonema</taxon>
    </lineage>
</organism>